<reference evidence="2 3" key="1">
    <citation type="journal article" date="2019" name="Appl. Microbiol. Biotechnol.">
        <title>Differential efficiency of wild type rhizogenic strains for rol gene transformation of plants.</title>
        <authorList>
            <person name="Desmet S."/>
            <person name="De Keyser E."/>
            <person name="Van Vaerenbergh J."/>
            <person name="Baeyen S."/>
            <person name="Van Huylenbroeck J."/>
            <person name="Geelen D."/>
            <person name="Dhooghe E."/>
        </authorList>
    </citation>
    <scope>NUCLEOTIDE SEQUENCE [LARGE SCALE GENOMIC DNA]</scope>
    <source>
        <strain evidence="2 3">GBBC3283</strain>
    </source>
</reference>
<proteinExistence type="predicted"/>
<name>A0ABY3BUR8_9HYPH</name>
<feature type="region of interest" description="Disordered" evidence="1">
    <location>
        <begin position="1"/>
        <end position="22"/>
    </location>
</feature>
<dbReference type="RefSeq" id="WP_142912046.1">
    <property type="nucleotide sequence ID" value="NZ_JAPZLW010000009.1"/>
</dbReference>
<evidence type="ECO:0000313" key="3">
    <source>
        <dbReference type="Proteomes" id="UP000319481"/>
    </source>
</evidence>
<evidence type="ECO:0000256" key="1">
    <source>
        <dbReference type="SAM" id="MobiDB-lite"/>
    </source>
</evidence>
<dbReference type="EMBL" id="SGNZ01000002">
    <property type="protein sequence ID" value="TRA95701.1"/>
    <property type="molecule type" value="Genomic_DNA"/>
</dbReference>
<organism evidence="2 3">
    <name type="scientific">Agrobacterium salinitolerans</name>
    <dbReference type="NCBI Taxonomy" id="1183413"/>
    <lineage>
        <taxon>Bacteria</taxon>
        <taxon>Pseudomonadati</taxon>
        <taxon>Pseudomonadota</taxon>
        <taxon>Alphaproteobacteria</taxon>
        <taxon>Hyphomicrobiales</taxon>
        <taxon>Rhizobiaceae</taxon>
        <taxon>Rhizobium/Agrobacterium group</taxon>
        <taxon>Agrobacterium</taxon>
    </lineage>
</organism>
<protein>
    <submittedName>
        <fullName evidence="2">Uncharacterized protein</fullName>
    </submittedName>
</protein>
<feature type="compositionally biased region" description="Pro residues" evidence="1">
    <location>
        <begin position="1"/>
        <end position="13"/>
    </location>
</feature>
<comment type="caution">
    <text evidence="2">The sequence shown here is derived from an EMBL/GenBank/DDBJ whole genome shotgun (WGS) entry which is preliminary data.</text>
</comment>
<evidence type="ECO:0000313" key="2">
    <source>
        <dbReference type="EMBL" id="TRA95701.1"/>
    </source>
</evidence>
<keyword evidence="3" id="KW-1185">Reference proteome</keyword>
<accession>A0ABY3BUR8</accession>
<gene>
    <name evidence="2" type="ORF">EXN23_05090</name>
</gene>
<sequence length="62" mass="6748">MGRPDASPPPPPSKGAHFRLEQGDSKIDVKCADGEPMKACSDILMQLIDKINEESDRRPEAA</sequence>
<dbReference type="Proteomes" id="UP000319481">
    <property type="component" value="Unassembled WGS sequence"/>
</dbReference>